<reference evidence="3 4" key="1">
    <citation type="submission" date="2016-04" db="EMBL/GenBank/DDBJ databases">
        <title>Chloroflexus islandicus sp. nov., a thermophilic filamentous anoxygenic phototrophic bacterium from geyser Strokkur (Iceland).</title>
        <authorList>
            <person name="Gaisin V.A."/>
            <person name="Kalashnikov A.M."/>
            <person name="Sukhacheva M.V."/>
            <person name="Grouzdev D.S."/>
            <person name="Ivanov T.M."/>
            <person name="Kuznetsov B."/>
            <person name="Gorlenko V.M."/>
        </authorList>
    </citation>
    <scope>NUCLEOTIDE SEQUENCE [LARGE SCALE GENOMIC DNA]</scope>
    <source>
        <strain evidence="4">isl-2</strain>
    </source>
</reference>
<dbReference type="AlphaFoldDB" id="A0A178M9K9"/>
<dbReference type="STRING" id="1707952.A6A03_14465"/>
<evidence type="ECO:0000259" key="2">
    <source>
        <dbReference type="Pfam" id="PF06439"/>
    </source>
</evidence>
<name>A0A178M9K9_9CHLR</name>
<dbReference type="Gene3D" id="2.60.120.560">
    <property type="entry name" value="Exo-inulinase, domain 1"/>
    <property type="match status" value="1"/>
</dbReference>
<feature type="domain" description="3-keto-alpha-glucoside-1,2-lyase/3-keto-2-hydroxy-glucal hydratase" evidence="2">
    <location>
        <begin position="62"/>
        <end position="223"/>
    </location>
</feature>
<sequence length="225" mass="24836">MKHTSRRDAGQSATELAILLGLVAAVVVVGLTLTGEGTRDALCRASGAFGVECGDLLRDDFSSLNNWTIQNGRWQIRDGRLCIDGPGRIYRPLDRNDYVINVDLARITKGNGYGIFFRDSGGAKFNGYSFQYDPGYGRGAFIIRKWVNGSELTTPIARVDAPRGYDWYGADRKVKVEVRGDTFTAYIDGQPVVQARDRSFTSGGIGFRSWDNTSACFDNLSVRRP</sequence>
<comment type="caution">
    <text evidence="3">The sequence shown here is derived from an EMBL/GenBank/DDBJ whole genome shotgun (WGS) entry which is preliminary data.</text>
</comment>
<dbReference type="Pfam" id="PF06439">
    <property type="entry name" value="3keto-disac_hyd"/>
    <property type="match status" value="1"/>
</dbReference>
<keyword evidence="1" id="KW-0472">Membrane</keyword>
<dbReference type="OrthoDB" id="156070at2"/>
<evidence type="ECO:0000256" key="1">
    <source>
        <dbReference type="SAM" id="Phobius"/>
    </source>
</evidence>
<protein>
    <recommendedName>
        <fullName evidence="2">3-keto-alpha-glucoside-1,2-lyase/3-keto-2-hydroxy-glucal hydratase domain-containing protein</fullName>
    </recommendedName>
</protein>
<evidence type="ECO:0000313" key="3">
    <source>
        <dbReference type="EMBL" id="OAN45471.1"/>
    </source>
</evidence>
<keyword evidence="1" id="KW-1133">Transmembrane helix</keyword>
<evidence type="ECO:0000313" key="4">
    <source>
        <dbReference type="Proteomes" id="UP000078287"/>
    </source>
</evidence>
<keyword evidence="1" id="KW-0812">Transmembrane</keyword>
<dbReference type="EMBL" id="LWQS01000054">
    <property type="protein sequence ID" value="OAN45471.1"/>
    <property type="molecule type" value="Genomic_DNA"/>
</dbReference>
<keyword evidence="4" id="KW-1185">Reference proteome</keyword>
<gene>
    <name evidence="3" type="ORF">A6A03_14465</name>
</gene>
<organism evidence="3 4">
    <name type="scientific">Chloroflexus islandicus</name>
    <dbReference type="NCBI Taxonomy" id="1707952"/>
    <lineage>
        <taxon>Bacteria</taxon>
        <taxon>Bacillati</taxon>
        <taxon>Chloroflexota</taxon>
        <taxon>Chloroflexia</taxon>
        <taxon>Chloroflexales</taxon>
        <taxon>Chloroflexineae</taxon>
        <taxon>Chloroflexaceae</taxon>
        <taxon>Chloroflexus</taxon>
    </lineage>
</organism>
<dbReference type="Proteomes" id="UP000078287">
    <property type="component" value="Unassembled WGS sequence"/>
</dbReference>
<dbReference type="InterPro" id="IPR010496">
    <property type="entry name" value="AL/BT2_dom"/>
</dbReference>
<dbReference type="RefSeq" id="WP_066787500.1">
    <property type="nucleotide sequence ID" value="NZ_LWQS01000054.1"/>
</dbReference>
<accession>A0A178M9K9</accession>
<dbReference type="GO" id="GO:0016787">
    <property type="term" value="F:hydrolase activity"/>
    <property type="evidence" value="ECO:0007669"/>
    <property type="project" value="InterPro"/>
</dbReference>
<proteinExistence type="predicted"/>
<feature type="transmembrane region" description="Helical" evidence="1">
    <location>
        <begin position="12"/>
        <end position="33"/>
    </location>
</feature>